<proteinExistence type="inferred from homology"/>
<evidence type="ECO:0000256" key="1">
    <source>
        <dbReference type="ARBA" id="ARBA00004141"/>
    </source>
</evidence>
<evidence type="ECO:0000259" key="10">
    <source>
        <dbReference type="Pfam" id="PF16916"/>
    </source>
</evidence>
<dbReference type="SUPFAM" id="SSF161111">
    <property type="entry name" value="Cation efflux protein transmembrane domain-like"/>
    <property type="match status" value="1"/>
</dbReference>
<gene>
    <name evidence="11" type="ORF">GCM10009798_17050</name>
</gene>
<dbReference type="SUPFAM" id="SSF160240">
    <property type="entry name" value="Cation efflux protein cytoplasmic domain-like"/>
    <property type="match status" value="1"/>
</dbReference>
<dbReference type="Pfam" id="PF01545">
    <property type="entry name" value="Cation_efflux"/>
    <property type="match status" value="1"/>
</dbReference>
<feature type="transmembrane region" description="Helical" evidence="8">
    <location>
        <begin position="88"/>
        <end position="107"/>
    </location>
</feature>
<feature type="transmembrane region" description="Helical" evidence="8">
    <location>
        <begin position="187"/>
        <end position="204"/>
    </location>
</feature>
<comment type="subcellular location">
    <subcellularLocation>
        <location evidence="1">Membrane</location>
        <topology evidence="1">Multi-pass membrane protein</topology>
    </subcellularLocation>
</comment>
<feature type="transmembrane region" description="Helical" evidence="8">
    <location>
        <begin position="119"/>
        <end position="142"/>
    </location>
</feature>
<keyword evidence="7 8" id="KW-0472">Membrane</keyword>
<evidence type="ECO:0000256" key="6">
    <source>
        <dbReference type="ARBA" id="ARBA00023065"/>
    </source>
</evidence>
<evidence type="ECO:0000256" key="8">
    <source>
        <dbReference type="SAM" id="Phobius"/>
    </source>
</evidence>
<sequence length="306" mass="32387">MAHSHDRHGHGPTYAADRRYLTAALVLLLAFLLAEVVVAVLSGSLALLSDAGHMLADVGAIALALVAARLALRPATGTWTFGMQRVEILSAAVNGVTLLVVSVIVAVEAVRRLVHPPDVAGWPIVLTALAGCLVNVVVAWMLARADRRSLNVEGAYQHVLTDLYGFIGTLVAGVVVIATGWTRADPIASLVVVALMLYAAWGLLRDSGRVLLEAAPADTDVAAMRAHLLEVAHVREVHDLHVWTVTSSLPALSAHVVVDEGCFADGHAPQILDEIQRCLAGHFDVEHSTFQLEPPGHADHEAGAHV</sequence>
<keyword evidence="3" id="KW-0813">Transport</keyword>
<dbReference type="InterPro" id="IPR058533">
    <property type="entry name" value="Cation_efflux_TM"/>
</dbReference>
<comment type="caution">
    <text evidence="11">The sequence shown here is derived from an EMBL/GenBank/DDBJ whole genome shotgun (WGS) entry which is preliminary data.</text>
</comment>
<dbReference type="InterPro" id="IPR036837">
    <property type="entry name" value="Cation_efflux_CTD_sf"/>
</dbReference>
<evidence type="ECO:0000256" key="5">
    <source>
        <dbReference type="ARBA" id="ARBA00022989"/>
    </source>
</evidence>
<comment type="similarity">
    <text evidence="2">Belongs to the cation diffusion facilitator (CDF) transporter (TC 2.A.4) family. SLC30A subfamily.</text>
</comment>
<keyword evidence="4 8" id="KW-0812">Transmembrane</keyword>
<evidence type="ECO:0000256" key="3">
    <source>
        <dbReference type="ARBA" id="ARBA00022448"/>
    </source>
</evidence>
<evidence type="ECO:0000256" key="4">
    <source>
        <dbReference type="ARBA" id="ARBA00022692"/>
    </source>
</evidence>
<dbReference type="EMBL" id="BAAAPB010000001">
    <property type="protein sequence ID" value="GAA1958070.1"/>
    <property type="molecule type" value="Genomic_DNA"/>
</dbReference>
<keyword evidence="6" id="KW-0406">Ion transport</keyword>
<evidence type="ECO:0000313" key="12">
    <source>
        <dbReference type="Proteomes" id="UP001500571"/>
    </source>
</evidence>
<evidence type="ECO:0000256" key="7">
    <source>
        <dbReference type="ARBA" id="ARBA00023136"/>
    </source>
</evidence>
<dbReference type="PANTHER" id="PTHR11562:SF17">
    <property type="entry name" value="RE54080P-RELATED"/>
    <property type="match status" value="1"/>
</dbReference>
<dbReference type="InterPro" id="IPR027470">
    <property type="entry name" value="Cation_efflux_CTD"/>
</dbReference>
<dbReference type="PANTHER" id="PTHR11562">
    <property type="entry name" value="CATION EFFLUX PROTEIN/ ZINC TRANSPORTER"/>
    <property type="match status" value="1"/>
</dbReference>
<feature type="domain" description="Cation efflux protein transmembrane" evidence="9">
    <location>
        <begin position="21"/>
        <end position="212"/>
    </location>
</feature>
<dbReference type="Gene3D" id="1.20.1510.10">
    <property type="entry name" value="Cation efflux protein transmembrane domain"/>
    <property type="match status" value="1"/>
</dbReference>
<accession>A0ABN2QU84</accession>
<dbReference type="Pfam" id="PF16916">
    <property type="entry name" value="ZT_dimer"/>
    <property type="match status" value="1"/>
</dbReference>
<organism evidence="11 12">
    <name type="scientific">Nocardioides panacihumi</name>
    <dbReference type="NCBI Taxonomy" id="400774"/>
    <lineage>
        <taxon>Bacteria</taxon>
        <taxon>Bacillati</taxon>
        <taxon>Actinomycetota</taxon>
        <taxon>Actinomycetes</taxon>
        <taxon>Propionibacteriales</taxon>
        <taxon>Nocardioidaceae</taxon>
        <taxon>Nocardioides</taxon>
    </lineage>
</organism>
<feature type="transmembrane region" description="Helical" evidence="8">
    <location>
        <begin position="54"/>
        <end position="72"/>
    </location>
</feature>
<keyword evidence="12" id="KW-1185">Reference proteome</keyword>
<reference evidence="11 12" key="1">
    <citation type="journal article" date="2019" name="Int. J. Syst. Evol. Microbiol.">
        <title>The Global Catalogue of Microorganisms (GCM) 10K type strain sequencing project: providing services to taxonomists for standard genome sequencing and annotation.</title>
        <authorList>
            <consortium name="The Broad Institute Genomics Platform"/>
            <consortium name="The Broad Institute Genome Sequencing Center for Infectious Disease"/>
            <person name="Wu L."/>
            <person name="Ma J."/>
        </authorList>
    </citation>
    <scope>NUCLEOTIDE SEQUENCE [LARGE SCALE GENOMIC DNA]</scope>
    <source>
        <strain evidence="11 12">JCM 15309</strain>
    </source>
</reference>
<protein>
    <submittedName>
        <fullName evidence="11">Cation diffusion facilitator family transporter</fullName>
    </submittedName>
</protein>
<feature type="transmembrane region" description="Helical" evidence="8">
    <location>
        <begin position="163"/>
        <end position="181"/>
    </location>
</feature>
<keyword evidence="5 8" id="KW-1133">Transmembrane helix</keyword>
<feature type="transmembrane region" description="Helical" evidence="8">
    <location>
        <begin position="20"/>
        <end position="48"/>
    </location>
</feature>
<dbReference type="Proteomes" id="UP001500571">
    <property type="component" value="Unassembled WGS sequence"/>
</dbReference>
<dbReference type="InterPro" id="IPR050681">
    <property type="entry name" value="CDF/SLC30A"/>
</dbReference>
<name>A0ABN2QU84_9ACTN</name>
<evidence type="ECO:0000259" key="9">
    <source>
        <dbReference type="Pfam" id="PF01545"/>
    </source>
</evidence>
<evidence type="ECO:0000313" key="11">
    <source>
        <dbReference type="EMBL" id="GAA1958070.1"/>
    </source>
</evidence>
<dbReference type="NCBIfam" id="TIGR01297">
    <property type="entry name" value="CDF"/>
    <property type="match status" value="1"/>
</dbReference>
<feature type="domain" description="Cation efflux protein cytoplasmic" evidence="10">
    <location>
        <begin position="217"/>
        <end position="294"/>
    </location>
</feature>
<dbReference type="InterPro" id="IPR002524">
    <property type="entry name" value="Cation_efflux"/>
</dbReference>
<dbReference type="InterPro" id="IPR027469">
    <property type="entry name" value="Cation_efflux_TMD_sf"/>
</dbReference>
<evidence type="ECO:0000256" key="2">
    <source>
        <dbReference type="ARBA" id="ARBA00008873"/>
    </source>
</evidence>